<dbReference type="Proteomes" id="UP001500218">
    <property type="component" value="Unassembled WGS sequence"/>
</dbReference>
<proteinExistence type="predicted"/>
<accession>A0ABN2LHW6</accession>
<comment type="caution">
    <text evidence="2">The sequence shown here is derived from an EMBL/GenBank/DDBJ whole genome shotgun (WGS) entry which is preliminary data.</text>
</comment>
<evidence type="ECO:0000256" key="1">
    <source>
        <dbReference type="SAM" id="MobiDB-lite"/>
    </source>
</evidence>
<name>A0ABN2LHW6_9ACTN</name>
<feature type="region of interest" description="Disordered" evidence="1">
    <location>
        <begin position="1"/>
        <end position="25"/>
    </location>
</feature>
<evidence type="ECO:0000313" key="3">
    <source>
        <dbReference type="Proteomes" id="UP001500218"/>
    </source>
</evidence>
<gene>
    <name evidence="2" type="ORF">GCM10009682_08580</name>
</gene>
<reference evidence="2 3" key="1">
    <citation type="journal article" date="2019" name="Int. J. Syst. Evol. Microbiol.">
        <title>The Global Catalogue of Microorganisms (GCM) 10K type strain sequencing project: providing services to taxonomists for standard genome sequencing and annotation.</title>
        <authorList>
            <consortium name="The Broad Institute Genomics Platform"/>
            <consortium name="The Broad Institute Genome Sequencing Center for Infectious Disease"/>
            <person name="Wu L."/>
            <person name="Ma J."/>
        </authorList>
    </citation>
    <scope>NUCLEOTIDE SEQUENCE [LARGE SCALE GENOMIC DNA]</scope>
    <source>
        <strain evidence="2 3">JCM 13250</strain>
    </source>
</reference>
<feature type="region of interest" description="Disordered" evidence="1">
    <location>
        <begin position="96"/>
        <end position="118"/>
    </location>
</feature>
<protein>
    <submittedName>
        <fullName evidence="2">Uncharacterized protein</fullName>
    </submittedName>
</protein>
<keyword evidence="3" id="KW-1185">Reference proteome</keyword>
<sequence>MHEYADSSGLAGHSGRHRPSSEEVPVSRLTRYVAALVLVTAPAVAVGSPAAAAVEPLCTYDVTRVQAVNIQERNADEVYIELGDERFPRLAPCAWSRARRSPRPRSTTRRSRPASRSS</sequence>
<evidence type="ECO:0000313" key="2">
    <source>
        <dbReference type="EMBL" id="GAA1788823.1"/>
    </source>
</evidence>
<organism evidence="2 3">
    <name type="scientific">Luedemannella flava</name>
    <dbReference type="NCBI Taxonomy" id="349316"/>
    <lineage>
        <taxon>Bacteria</taxon>
        <taxon>Bacillati</taxon>
        <taxon>Actinomycetota</taxon>
        <taxon>Actinomycetes</taxon>
        <taxon>Micromonosporales</taxon>
        <taxon>Micromonosporaceae</taxon>
        <taxon>Luedemannella</taxon>
    </lineage>
</organism>
<dbReference type="EMBL" id="BAAALT010000016">
    <property type="protein sequence ID" value="GAA1788823.1"/>
    <property type="molecule type" value="Genomic_DNA"/>
</dbReference>
<feature type="compositionally biased region" description="Basic residues" evidence="1">
    <location>
        <begin position="97"/>
        <end position="118"/>
    </location>
</feature>